<accession>A0A3P7FVV6</accession>
<sequence length="84" mass="9467">MLRNRSSIDSSLNEHLIISRTVVFIVCVTAALISTCYTKSNLEDVRSAIFHNRKAEAIKLVEETGEINKKGLSGLKERFKRKTS</sequence>
<proteinExistence type="predicted"/>
<name>A0A3P7FVV6_WUCBA</name>
<keyword evidence="1" id="KW-0472">Membrane</keyword>
<evidence type="ECO:0000256" key="1">
    <source>
        <dbReference type="SAM" id="Phobius"/>
    </source>
</evidence>
<keyword evidence="1" id="KW-0812">Transmembrane</keyword>
<protein>
    <submittedName>
        <fullName evidence="2">Uncharacterized protein</fullName>
    </submittedName>
</protein>
<dbReference type="EMBL" id="UYWW01004104">
    <property type="protein sequence ID" value="VDM13275.1"/>
    <property type="molecule type" value="Genomic_DNA"/>
</dbReference>
<gene>
    <name evidence="2" type="ORF">WBA_LOCUS6661</name>
</gene>
<dbReference type="OMA" id="DSAMFHN"/>
<reference evidence="2 3" key="1">
    <citation type="submission" date="2018-11" db="EMBL/GenBank/DDBJ databases">
        <authorList>
            <consortium name="Pathogen Informatics"/>
        </authorList>
    </citation>
    <scope>NUCLEOTIDE SEQUENCE [LARGE SCALE GENOMIC DNA]</scope>
</reference>
<dbReference type="Proteomes" id="UP000270924">
    <property type="component" value="Unassembled WGS sequence"/>
</dbReference>
<organism evidence="2 3">
    <name type="scientific">Wuchereria bancrofti</name>
    <dbReference type="NCBI Taxonomy" id="6293"/>
    <lineage>
        <taxon>Eukaryota</taxon>
        <taxon>Metazoa</taxon>
        <taxon>Ecdysozoa</taxon>
        <taxon>Nematoda</taxon>
        <taxon>Chromadorea</taxon>
        <taxon>Rhabditida</taxon>
        <taxon>Spirurina</taxon>
        <taxon>Spiruromorpha</taxon>
        <taxon>Filarioidea</taxon>
        <taxon>Onchocercidae</taxon>
        <taxon>Wuchereria</taxon>
    </lineage>
</organism>
<keyword evidence="1" id="KW-1133">Transmembrane helix</keyword>
<dbReference type="OrthoDB" id="10415725at2759"/>
<keyword evidence="3" id="KW-1185">Reference proteome</keyword>
<feature type="transmembrane region" description="Helical" evidence="1">
    <location>
        <begin position="17"/>
        <end position="37"/>
    </location>
</feature>
<dbReference type="InParanoid" id="A0A3P7FVV6"/>
<dbReference type="AlphaFoldDB" id="A0A3P7FVV6"/>
<evidence type="ECO:0000313" key="2">
    <source>
        <dbReference type="EMBL" id="VDM13275.1"/>
    </source>
</evidence>
<evidence type="ECO:0000313" key="3">
    <source>
        <dbReference type="Proteomes" id="UP000270924"/>
    </source>
</evidence>